<dbReference type="EMBL" id="JASPKY010000123">
    <property type="protein sequence ID" value="KAK9732054.1"/>
    <property type="molecule type" value="Genomic_DNA"/>
</dbReference>
<comment type="caution">
    <text evidence="3">The sequence shown here is derived from an EMBL/GenBank/DDBJ whole genome shotgun (WGS) entry which is preliminary data.</text>
</comment>
<accession>A0AAW1LEN5</accession>
<evidence type="ECO:0000313" key="3">
    <source>
        <dbReference type="EMBL" id="KAK9732054.1"/>
    </source>
</evidence>
<gene>
    <name evidence="3" type="ORF">QE152_g13214</name>
</gene>
<evidence type="ECO:0000259" key="2">
    <source>
        <dbReference type="Pfam" id="PF03221"/>
    </source>
</evidence>
<sequence>MLRETERRKENGESVRAIARDFEVDESSLRARLKRGFEVQCLGRFKRIFSAEQEQQLAEHCVEMDQRFYGLTRKMFRKMAYEFAEANHIKHKFNIQTRLAGHDWTQSFLKKT</sequence>
<dbReference type="AlphaFoldDB" id="A0AAW1LEN5"/>
<name>A0AAW1LEN5_POPJA</name>
<feature type="domain" description="HTH CENPB-type" evidence="2">
    <location>
        <begin position="51"/>
        <end position="111"/>
    </location>
</feature>
<keyword evidence="1 3" id="KW-0238">DNA-binding</keyword>
<dbReference type="InterPro" id="IPR006600">
    <property type="entry name" value="HTH_CenpB_DNA-bd_dom"/>
</dbReference>
<dbReference type="GO" id="GO:0003677">
    <property type="term" value="F:DNA binding"/>
    <property type="evidence" value="ECO:0007669"/>
    <property type="project" value="UniProtKB-KW"/>
</dbReference>
<evidence type="ECO:0000313" key="4">
    <source>
        <dbReference type="Proteomes" id="UP001458880"/>
    </source>
</evidence>
<evidence type="ECO:0000256" key="1">
    <source>
        <dbReference type="ARBA" id="ARBA00023125"/>
    </source>
</evidence>
<organism evidence="3 4">
    <name type="scientific">Popillia japonica</name>
    <name type="common">Japanese beetle</name>
    <dbReference type="NCBI Taxonomy" id="7064"/>
    <lineage>
        <taxon>Eukaryota</taxon>
        <taxon>Metazoa</taxon>
        <taxon>Ecdysozoa</taxon>
        <taxon>Arthropoda</taxon>
        <taxon>Hexapoda</taxon>
        <taxon>Insecta</taxon>
        <taxon>Pterygota</taxon>
        <taxon>Neoptera</taxon>
        <taxon>Endopterygota</taxon>
        <taxon>Coleoptera</taxon>
        <taxon>Polyphaga</taxon>
        <taxon>Scarabaeiformia</taxon>
        <taxon>Scarabaeidae</taxon>
        <taxon>Rutelinae</taxon>
        <taxon>Popillia</taxon>
    </lineage>
</organism>
<keyword evidence="4" id="KW-1185">Reference proteome</keyword>
<dbReference type="Proteomes" id="UP001458880">
    <property type="component" value="Unassembled WGS sequence"/>
</dbReference>
<dbReference type="Pfam" id="PF03221">
    <property type="entry name" value="HTH_Tnp_Tc5"/>
    <property type="match status" value="1"/>
</dbReference>
<reference evidence="3 4" key="1">
    <citation type="journal article" date="2024" name="BMC Genomics">
        <title>De novo assembly and annotation of Popillia japonica's genome with initial clues to its potential as an invasive pest.</title>
        <authorList>
            <person name="Cucini C."/>
            <person name="Boschi S."/>
            <person name="Funari R."/>
            <person name="Cardaioli E."/>
            <person name="Iannotti N."/>
            <person name="Marturano G."/>
            <person name="Paoli F."/>
            <person name="Bruttini M."/>
            <person name="Carapelli A."/>
            <person name="Frati F."/>
            <person name="Nardi F."/>
        </authorList>
    </citation>
    <scope>NUCLEOTIDE SEQUENCE [LARGE SCALE GENOMIC DNA]</scope>
    <source>
        <strain evidence="3">DMR45628</strain>
    </source>
</reference>
<protein>
    <submittedName>
        <fullName evidence="3">Tc5 transposase DNA-binding domain</fullName>
    </submittedName>
</protein>
<proteinExistence type="predicted"/>